<sequence length="182" mass="20462">MRYASAYYLGLIGLLSLARAMPMNQQPSGLNAGGLLGFTSMWVVDFLENPPPNMQNPPSTGVDHLRSVVASVSEDAKTIIKSYTRQRAESRDVVEVSFKNDYPFSQIGKFIYYSAHITLHVGSDFIENYDDYGWVATEKDDKGKYHGSQSSHWSERLPSPSKEYVLCPVHISFSLHFELITC</sequence>
<comment type="caution">
    <text evidence="2">The sequence shown here is derived from an EMBL/GenBank/DDBJ whole genome shotgun (WGS) entry which is preliminary data.</text>
</comment>
<name>A0A9W8P9I9_9AGAR</name>
<reference evidence="2 3" key="1">
    <citation type="journal article" date="2023" name="Proc. Natl. Acad. Sci. U.S.A.">
        <title>A global phylogenomic analysis of the shiitake genus Lentinula.</title>
        <authorList>
            <person name="Sierra-Patev S."/>
            <person name="Min B."/>
            <person name="Naranjo-Ortiz M."/>
            <person name="Looney B."/>
            <person name="Konkel Z."/>
            <person name="Slot J.C."/>
            <person name="Sakamoto Y."/>
            <person name="Steenwyk J.L."/>
            <person name="Rokas A."/>
            <person name="Carro J."/>
            <person name="Camarero S."/>
            <person name="Ferreira P."/>
            <person name="Molpeceres G."/>
            <person name="Ruiz-Duenas F.J."/>
            <person name="Serrano A."/>
            <person name="Henrissat B."/>
            <person name="Drula E."/>
            <person name="Hughes K.W."/>
            <person name="Mata J.L."/>
            <person name="Ishikawa N.K."/>
            <person name="Vargas-Isla R."/>
            <person name="Ushijima S."/>
            <person name="Smith C.A."/>
            <person name="Donoghue J."/>
            <person name="Ahrendt S."/>
            <person name="Andreopoulos W."/>
            <person name="He G."/>
            <person name="LaButti K."/>
            <person name="Lipzen A."/>
            <person name="Ng V."/>
            <person name="Riley R."/>
            <person name="Sandor L."/>
            <person name="Barry K."/>
            <person name="Martinez A.T."/>
            <person name="Xiao Y."/>
            <person name="Gibbons J.G."/>
            <person name="Terashima K."/>
            <person name="Grigoriev I.V."/>
            <person name="Hibbett D."/>
        </authorList>
    </citation>
    <scope>NUCLEOTIDE SEQUENCE [LARGE SCALE GENOMIC DNA]</scope>
    <source>
        <strain evidence="2 3">TFB7810</strain>
    </source>
</reference>
<evidence type="ECO:0000313" key="2">
    <source>
        <dbReference type="EMBL" id="KAJ3749626.1"/>
    </source>
</evidence>
<feature type="signal peptide" evidence="1">
    <location>
        <begin position="1"/>
        <end position="20"/>
    </location>
</feature>
<organism evidence="2 3">
    <name type="scientific">Lentinula detonsa</name>
    <dbReference type="NCBI Taxonomy" id="2804962"/>
    <lineage>
        <taxon>Eukaryota</taxon>
        <taxon>Fungi</taxon>
        <taxon>Dikarya</taxon>
        <taxon>Basidiomycota</taxon>
        <taxon>Agaricomycotina</taxon>
        <taxon>Agaricomycetes</taxon>
        <taxon>Agaricomycetidae</taxon>
        <taxon>Agaricales</taxon>
        <taxon>Marasmiineae</taxon>
        <taxon>Omphalotaceae</taxon>
        <taxon>Lentinula</taxon>
    </lineage>
</organism>
<proteinExistence type="predicted"/>
<feature type="chain" id="PRO_5040914789" evidence="1">
    <location>
        <begin position="21"/>
        <end position="182"/>
    </location>
</feature>
<protein>
    <submittedName>
        <fullName evidence="2">Uncharacterized protein</fullName>
    </submittedName>
</protein>
<evidence type="ECO:0000313" key="3">
    <source>
        <dbReference type="Proteomes" id="UP001142393"/>
    </source>
</evidence>
<dbReference type="Proteomes" id="UP001142393">
    <property type="component" value="Unassembled WGS sequence"/>
</dbReference>
<accession>A0A9W8P9I9</accession>
<gene>
    <name evidence="2" type="ORF">DFH05DRAFT_697814</name>
</gene>
<keyword evidence="3" id="KW-1185">Reference proteome</keyword>
<dbReference type="EMBL" id="JANVFU010000002">
    <property type="protein sequence ID" value="KAJ3749626.1"/>
    <property type="molecule type" value="Genomic_DNA"/>
</dbReference>
<dbReference type="AlphaFoldDB" id="A0A9W8P9I9"/>
<evidence type="ECO:0000256" key="1">
    <source>
        <dbReference type="SAM" id="SignalP"/>
    </source>
</evidence>
<keyword evidence="1" id="KW-0732">Signal</keyword>